<comment type="subcellular location">
    <subcellularLocation>
        <location evidence="1">Membrane</location>
        <topology evidence="1">Multi-pass membrane protein</topology>
    </subcellularLocation>
</comment>
<feature type="transmembrane region" description="Helical" evidence="5">
    <location>
        <begin position="126"/>
        <end position="143"/>
    </location>
</feature>
<protein>
    <submittedName>
        <fullName evidence="8">Na-K-Cl cotransporter</fullName>
    </submittedName>
</protein>
<keyword evidence="4 5" id="KW-0472">Membrane</keyword>
<evidence type="ECO:0000256" key="1">
    <source>
        <dbReference type="ARBA" id="ARBA00004141"/>
    </source>
</evidence>
<feature type="domain" description="SLC12A transporter C-terminal" evidence="7">
    <location>
        <begin position="563"/>
        <end position="636"/>
    </location>
</feature>
<keyword evidence="3 5" id="KW-1133">Transmembrane helix</keyword>
<accession>A0ABY5AV70</accession>
<dbReference type="InterPro" id="IPR018491">
    <property type="entry name" value="SLC12_C"/>
</dbReference>
<keyword evidence="9" id="KW-1185">Reference proteome</keyword>
<feature type="transmembrane region" description="Helical" evidence="5">
    <location>
        <begin position="163"/>
        <end position="182"/>
    </location>
</feature>
<feature type="transmembrane region" description="Helical" evidence="5">
    <location>
        <begin position="236"/>
        <end position="261"/>
    </location>
</feature>
<proteinExistence type="predicted"/>
<dbReference type="Proteomes" id="UP001056708">
    <property type="component" value="Chromosome"/>
</dbReference>
<dbReference type="EMBL" id="CP098611">
    <property type="protein sequence ID" value="USR93132.1"/>
    <property type="molecule type" value="Genomic_DNA"/>
</dbReference>
<feature type="transmembrane region" description="Helical" evidence="5">
    <location>
        <begin position="568"/>
        <end position="587"/>
    </location>
</feature>
<evidence type="ECO:0000256" key="4">
    <source>
        <dbReference type="ARBA" id="ARBA00023136"/>
    </source>
</evidence>
<dbReference type="Gene3D" id="1.20.1740.10">
    <property type="entry name" value="Amino acid/polyamine transporter I"/>
    <property type="match status" value="1"/>
</dbReference>
<dbReference type="InterPro" id="IPR004842">
    <property type="entry name" value="SLC12A_fam"/>
</dbReference>
<dbReference type="Pfam" id="PF00324">
    <property type="entry name" value="AA_permease"/>
    <property type="match status" value="1"/>
</dbReference>
<feature type="transmembrane region" description="Helical" evidence="5">
    <location>
        <begin position="61"/>
        <end position="82"/>
    </location>
</feature>
<gene>
    <name evidence="8" type="ORF">NEA10_08135</name>
</gene>
<dbReference type="PANTHER" id="PTHR11827:SF72">
    <property type="entry name" value="GH08340P"/>
    <property type="match status" value="1"/>
</dbReference>
<feature type="transmembrane region" description="Helical" evidence="5">
    <location>
        <begin position="102"/>
        <end position="121"/>
    </location>
</feature>
<organism evidence="8 9">
    <name type="scientific">Phormidium yuhuli AB48</name>
    <dbReference type="NCBI Taxonomy" id="2940671"/>
    <lineage>
        <taxon>Bacteria</taxon>
        <taxon>Bacillati</taxon>
        <taxon>Cyanobacteriota</taxon>
        <taxon>Cyanophyceae</taxon>
        <taxon>Oscillatoriophycideae</taxon>
        <taxon>Oscillatoriales</taxon>
        <taxon>Oscillatoriaceae</taxon>
        <taxon>Phormidium</taxon>
        <taxon>Phormidium yuhuli</taxon>
    </lineage>
</organism>
<feature type="domain" description="Amino acid permease/ SLC12A" evidence="6">
    <location>
        <begin position="2"/>
        <end position="397"/>
    </location>
</feature>
<reference evidence="8" key="1">
    <citation type="submission" date="2022-06" db="EMBL/GenBank/DDBJ databases">
        <title>Genome sequence of Phormidium yuhuli AB48 isolated from an industrial photobioreactor environment.</title>
        <authorList>
            <person name="Qiu Y."/>
            <person name="Noonan A.J.C."/>
            <person name="Dofher K."/>
            <person name="Koch M."/>
            <person name="Kieft B."/>
            <person name="Lin X."/>
            <person name="Ziels R.M."/>
            <person name="Hallam S.J."/>
        </authorList>
    </citation>
    <scope>NUCLEOTIDE SEQUENCE</scope>
    <source>
        <strain evidence="8">AB48</strain>
    </source>
</reference>
<dbReference type="InterPro" id="IPR004841">
    <property type="entry name" value="AA-permease/SLC12A_dom"/>
</dbReference>
<evidence type="ECO:0000256" key="3">
    <source>
        <dbReference type="ARBA" id="ARBA00022989"/>
    </source>
</evidence>
<evidence type="ECO:0000259" key="6">
    <source>
        <dbReference type="Pfam" id="PF00324"/>
    </source>
</evidence>
<evidence type="ECO:0000313" key="8">
    <source>
        <dbReference type="EMBL" id="USR93132.1"/>
    </source>
</evidence>
<dbReference type="Pfam" id="PF03522">
    <property type="entry name" value="SLC12"/>
    <property type="match status" value="2"/>
</dbReference>
<evidence type="ECO:0000256" key="2">
    <source>
        <dbReference type="ARBA" id="ARBA00022692"/>
    </source>
</evidence>
<feature type="transmembrane region" description="Helical" evidence="5">
    <location>
        <begin position="355"/>
        <end position="388"/>
    </location>
</feature>
<keyword evidence="2 5" id="KW-0812">Transmembrane</keyword>
<feature type="domain" description="SLC12A transporter C-terminal" evidence="7">
    <location>
        <begin position="439"/>
        <end position="555"/>
    </location>
</feature>
<feature type="transmembrane region" description="Helical" evidence="5">
    <location>
        <begin position="194"/>
        <end position="216"/>
    </location>
</feature>
<feature type="transmembrane region" description="Helical" evidence="5">
    <location>
        <begin position="313"/>
        <end position="335"/>
    </location>
</feature>
<sequence>MYLRFGWVVANVGWLGSLVIVTLATSITLLTSLSISAIATDRVVRVGGAYYMISRSLGIETGGAVGIPLYFAQALSVALYTLGFAESLSNSFPVLEDYQTPIALITTVVVAGLAIQSADLAIRAQYFIMGAIALSLLSLVFGGPVAESDIGMWNVTGRVGEPFWAVFAVFFPAVTGIMAGVNMSGDLKNPSKSIPVGTLAAVGTGYVIYMVLPLFLATRADYTALTENPLVMRDMAIWGDAILLGVWGATLSSALGSVLGAPRVLQALARDGVLPPILRWLGQGKGETDEPRLGTFLTLGVALAAVSLGDLNLIAPVLTMFFLSTYLVLNAAAAIEGFLESPSFRPTFGVPWYLSALGAIGCLWVMLLINPVAAVVAAVLVLGVYLWLERRELQTAWGDVRRGLWVELARMAILSMGDDADTKNWRPHMLVLSGAPMRRWALVELATALTHNRGMVTISSVLPSGSRDMGQQAKLESKIREYLEKRGVQALVRLVTAPDPFVGAERLVEAYGIGPLVPNTIFLGDSEQEHLRHDYCRLIAKLYQSRRSIIIFRENAEREFGQRRRIDVWWGGLQANGGLMLLLAYLLRTSNQWRGAEIFLKLVVPNEMAAQAARLNLEDMADRLRIGAKTQVIIADGRPFPEILKESSASADLVCLGIAKPDKDMEEFAEYYGRLQKMASGLPTTLFVLAAEGTSFEDVLQQDTPQVRR</sequence>
<feature type="transmembrane region" description="Helical" evidence="5">
    <location>
        <begin position="12"/>
        <end position="40"/>
    </location>
</feature>
<evidence type="ECO:0000313" key="9">
    <source>
        <dbReference type="Proteomes" id="UP001056708"/>
    </source>
</evidence>
<evidence type="ECO:0000256" key="5">
    <source>
        <dbReference type="SAM" id="Phobius"/>
    </source>
</evidence>
<evidence type="ECO:0000259" key="7">
    <source>
        <dbReference type="Pfam" id="PF03522"/>
    </source>
</evidence>
<dbReference type="PANTHER" id="PTHR11827">
    <property type="entry name" value="SOLUTE CARRIER FAMILY 12, CATION COTRANSPORTERS"/>
    <property type="match status" value="1"/>
</dbReference>
<name>A0ABY5AV70_9CYAN</name>